<evidence type="ECO:0000259" key="1">
    <source>
        <dbReference type="Pfam" id="PF00535"/>
    </source>
</evidence>
<dbReference type="RefSeq" id="WP_038088069.1">
    <property type="nucleotide sequence ID" value="NZ_JQSG02000003.1"/>
</dbReference>
<organism evidence="2 3">
    <name type="scientific">Acidihalobacter prosperus</name>
    <dbReference type="NCBI Taxonomy" id="160660"/>
    <lineage>
        <taxon>Bacteria</taxon>
        <taxon>Pseudomonadati</taxon>
        <taxon>Pseudomonadota</taxon>
        <taxon>Gammaproteobacteria</taxon>
        <taxon>Chromatiales</taxon>
        <taxon>Ectothiorhodospiraceae</taxon>
        <taxon>Acidihalobacter</taxon>
    </lineage>
</organism>
<dbReference type="PANTHER" id="PTHR48090">
    <property type="entry name" value="UNDECAPRENYL-PHOSPHATE 4-DEOXY-4-FORMAMIDO-L-ARABINOSE TRANSFERASE-RELATED"/>
    <property type="match status" value="1"/>
</dbReference>
<dbReference type="Proteomes" id="UP000029273">
    <property type="component" value="Unassembled WGS sequence"/>
</dbReference>
<evidence type="ECO:0000313" key="2">
    <source>
        <dbReference type="EMBL" id="OBS09419.1"/>
    </source>
</evidence>
<dbReference type="PANTHER" id="PTHR48090:SF7">
    <property type="entry name" value="RFBJ PROTEIN"/>
    <property type="match status" value="1"/>
</dbReference>
<dbReference type="CDD" id="cd04179">
    <property type="entry name" value="DPM_DPG-synthase_like"/>
    <property type="match status" value="1"/>
</dbReference>
<dbReference type="AlphaFoldDB" id="A0A1A6C4E0"/>
<sequence>MKVFAVIPAYNEVRTLSELVAGARAHVDHVVVVDDGSSDGTAESLQPLPDGVTLLRNAGNRGKAAALWRGFRHALEAGATHVVTLDADGQHRPEDIPRLLAALKPDDDALILGERRDKRATAPRMRRFANAFADFWISLAAGQRLRDSQSGFRVYPVGLLSTLHFVERRRKSFVFETELLVAAVYGGFAIRYVDIASLYLHDARASHYRAVYDTTQIVIVVAGMLLDPRLALPRLRHLIRGLVRARQRASAAPTRE</sequence>
<dbReference type="InterPro" id="IPR001173">
    <property type="entry name" value="Glyco_trans_2-like"/>
</dbReference>
<comment type="caution">
    <text evidence="2">The sequence shown here is derived from an EMBL/GenBank/DDBJ whole genome shotgun (WGS) entry which is preliminary data.</text>
</comment>
<protein>
    <recommendedName>
        <fullName evidence="1">Glycosyltransferase 2-like domain-containing protein</fullName>
    </recommendedName>
</protein>
<reference evidence="2 3" key="1">
    <citation type="journal article" date="2014" name="Genome Announc.">
        <title>Draft Genome Sequence of the Iron-Oxidizing, Acidophilic, and Halotolerant 'Thiobacillus prosperus' Type Strain DSM 5130.</title>
        <authorList>
            <person name="Ossandon F.J."/>
            <person name="Cardenas J.P."/>
            <person name="Corbett M."/>
            <person name="Quatrini R."/>
            <person name="Holmes D.S."/>
            <person name="Watkin E."/>
        </authorList>
    </citation>
    <scope>NUCLEOTIDE SEQUENCE [LARGE SCALE GENOMIC DNA]</scope>
    <source>
        <strain evidence="2 3">DSM 5130</strain>
    </source>
</reference>
<dbReference type="InterPro" id="IPR029044">
    <property type="entry name" value="Nucleotide-diphossugar_trans"/>
</dbReference>
<dbReference type="OrthoDB" id="9811884at2"/>
<dbReference type="Gene3D" id="3.90.550.10">
    <property type="entry name" value="Spore Coat Polysaccharide Biosynthesis Protein SpsA, Chain A"/>
    <property type="match status" value="1"/>
</dbReference>
<feature type="domain" description="Glycosyltransferase 2-like" evidence="1">
    <location>
        <begin position="6"/>
        <end position="129"/>
    </location>
</feature>
<dbReference type="SUPFAM" id="SSF53448">
    <property type="entry name" value="Nucleotide-diphospho-sugar transferases"/>
    <property type="match status" value="1"/>
</dbReference>
<proteinExistence type="predicted"/>
<evidence type="ECO:0000313" key="3">
    <source>
        <dbReference type="Proteomes" id="UP000029273"/>
    </source>
</evidence>
<accession>A0A1A6C4E0</accession>
<keyword evidence="3" id="KW-1185">Reference proteome</keyword>
<name>A0A1A6C4E0_9GAMM</name>
<dbReference type="Pfam" id="PF00535">
    <property type="entry name" value="Glycos_transf_2"/>
    <property type="match status" value="1"/>
</dbReference>
<dbReference type="InterPro" id="IPR050256">
    <property type="entry name" value="Glycosyltransferase_2"/>
</dbReference>
<gene>
    <name evidence="2" type="ORF">Thpro_021747</name>
</gene>
<dbReference type="EMBL" id="JQSG02000003">
    <property type="protein sequence ID" value="OBS09419.1"/>
    <property type="molecule type" value="Genomic_DNA"/>
</dbReference>